<dbReference type="Gramene" id="Zm00001eb314070_T001">
    <property type="protein sequence ID" value="Zm00001eb314070_P001"/>
    <property type="gene ID" value="Zm00001eb314070"/>
</dbReference>
<proteinExistence type="evidence at transcript level"/>
<dbReference type="AlphaFoldDB" id="B6U2T1"/>
<dbReference type="KEGG" id="zma:100277983"/>
<dbReference type="RefSeq" id="XP_020396754.1">
    <property type="nucleotide sequence ID" value="XM_020541165.2"/>
</dbReference>
<reference evidence="3" key="4">
    <citation type="submission" date="2021-05" db="UniProtKB">
        <authorList>
            <consortium name="EnsemblPlants"/>
        </authorList>
    </citation>
    <scope>IDENTIFICATION</scope>
    <source>
        <strain evidence="3">cv. B73</strain>
    </source>
</reference>
<accession>B6U2T1</accession>
<evidence type="ECO:0000256" key="1">
    <source>
        <dbReference type="SAM" id="MobiDB-lite"/>
    </source>
</evidence>
<reference evidence="4" key="2">
    <citation type="submission" date="2015-12" db="EMBL/GenBank/DDBJ databases">
        <title>Update maize B73 reference genome by single molecule sequencing technologies.</title>
        <authorList>
            <consortium name="Maize Genome Sequencing Project"/>
            <person name="Ware D."/>
        </authorList>
    </citation>
    <scope>NUCLEOTIDE SEQUENCE [LARGE SCALE GENOMIC DNA]</scope>
    <source>
        <strain evidence="4">cv. B73</strain>
    </source>
</reference>
<dbReference type="GeneID" id="100277983"/>
<reference evidence="3" key="3">
    <citation type="submission" date="2019-07" db="EMBL/GenBank/DDBJ databases">
        <authorList>
            <person name="Seetharam A."/>
            <person name="Woodhouse M."/>
            <person name="Cannon E."/>
        </authorList>
    </citation>
    <scope>NUCLEOTIDE SEQUENCE [LARGE SCALE GENOMIC DNA]</scope>
    <source>
        <strain evidence="3">cv. B73</strain>
    </source>
</reference>
<dbReference type="Proteomes" id="UP000007305">
    <property type="component" value="Chromosome 7"/>
</dbReference>
<feature type="region of interest" description="Disordered" evidence="1">
    <location>
        <begin position="1"/>
        <end position="28"/>
    </location>
</feature>
<dbReference type="EnsemblPlants" id="Zm00001eb314070_T001">
    <property type="protein sequence ID" value="Zm00001eb314070_P001"/>
    <property type="gene ID" value="Zm00001eb314070"/>
</dbReference>
<gene>
    <name evidence="3" type="primary">LOC100277983</name>
</gene>
<evidence type="ECO:0000313" key="3">
    <source>
        <dbReference type="EnsemblPlants" id="Zm00001eb314070_P001"/>
    </source>
</evidence>
<evidence type="ECO:0000313" key="4">
    <source>
        <dbReference type="Proteomes" id="UP000007305"/>
    </source>
</evidence>
<reference evidence="2" key="1">
    <citation type="journal article" date="2009" name="Plant Mol. Biol.">
        <title>Insights into corn genes derived from large-scale cDNA sequencing.</title>
        <authorList>
            <person name="Alexandrov N.N."/>
            <person name="Brover V.V."/>
            <person name="Freidin S."/>
            <person name="Troukhan M.E."/>
            <person name="Tatarinova T.V."/>
            <person name="Zhang H."/>
            <person name="Swaller T.J."/>
            <person name="Lu Y.P."/>
            <person name="Bouck J."/>
            <person name="Flavell R.B."/>
            <person name="Feldmann K.A."/>
        </authorList>
    </citation>
    <scope>NUCLEOTIDE SEQUENCE</scope>
</reference>
<evidence type="ECO:0000313" key="2">
    <source>
        <dbReference type="EMBL" id="ACG43664.1"/>
    </source>
</evidence>
<protein>
    <submittedName>
        <fullName evidence="2 3">Uncharacterized protein</fullName>
    </submittedName>
</protein>
<keyword evidence="4" id="KW-1185">Reference proteome</keyword>
<name>B6U2T1_MAIZE</name>
<dbReference type="EMBL" id="EU971546">
    <property type="protein sequence ID" value="ACG43664.1"/>
    <property type="molecule type" value="mRNA"/>
</dbReference>
<sequence>MAAIARSFPSPSPSPSPSEGWRGTSRAAVDDDERRGVVVRSWNLKAIWLHGAAGEGGAVDQTDERTAVETNVQSGHYWCGVWTHVMICDGDSRCANPWLFTGVGSVFYC</sequence>
<organism evidence="2">
    <name type="scientific">Zea mays</name>
    <name type="common">Maize</name>
    <dbReference type="NCBI Taxonomy" id="4577"/>
    <lineage>
        <taxon>Eukaryota</taxon>
        <taxon>Viridiplantae</taxon>
        <taxon>Streptophyta</taxon>
        <taxon>Embryophyta</taxon>
        <taxon>Tracheophyta</taxon>
        <taxon>Spermatophyta</taxon>
        <taxon>Magnoliopsida</taxon>
        <taxon>Liliopsida</taxon>
        <taxon>Poales</taxon>
        <taxon>Poaceae</taxon>
        <taxon>PACMAD clade</taxon>
        <taxon>Panicoideae</taxon>
        <taxon>Andropogonodae</taxon>
        <taxon>Andropogoneae</taxon>
        <taxon>Tripsacinae</taxon>
        <taxon>Zea</taxon>
    </lineage>
</organism>